<dbReference type="EMBL" id="FPBV01000009">
    <property type="protein sequence ID" value="SFU83073.1"/>
    <property type="molecule type" value="Genomic_DNA"/>
</dbReference>
<dbReference type="GO" id="GO:0008756">
    <property type="term" value="F:o-succinylbenzoate-CoA ligase activity"/>
    <property type="evidence" value="ECO:0007669"/>
    <property type="project" value="UniProtKB-UniRule"/>
</dbReference>
<protein>
    <recommendedName>
        <fullName evidence="5">2-succinylbenzoate--CoA ligase</fullName>
        <ecNumber evidence="5">6.2.1.26</ecNumber>
    </recommendedName>
    <alternativeName>
        <fullName evidence="5">o-succinylbenzoyl-CoA synthetase</fullName>
        <shortName evidence="5">OSB-CoA synthetase</shortName>
    </alternativeName>
</protein>
<dbReference type="NCBIfam" id="NF002966">
    <property type="entry name" value="PRK03640.1"/>
    <property type="match status" value="1"/>
</dbReference>
<dbReference type="GO" id="GO:0009234">
    <property type="term" value="P:menaquinone biosynthetic process"/>
    <property type="evidence" value="ECO:0007669"/>
    <property type="project" value="UniProtKB-UniRule"/>
</dbReference>
<feature type="domain" description="AMP-binding enzyme C-terminal" evidence="7">
    <location>
        <begin position="410"/>
        <end position="485"/>
    </location>
</feature>
<dbReference type="PROSITE" id="PS00455">
    <property type="entry name" value="AMP_BINDING"/>
    <property type="match status" value="1"/>
</dbReference>
<dbReference type="RefSeq" id="WP_074952231.1">
    <property type="nucleotide sequence ID" value="NZ_FPBV01000009.1"/>
</dbReference>
<dbReference type="InterPro" id="IPR020845">
    <property type="entry name" value="AMP-binding_CS"/>
</dbReference>
<dbReference type="eggNOG" id="COG0318">
    <property type="taxonomic scope" value="Bacteria"/>
</dbReference>
<evidence type="ECO:0000259" key="6">
    <source>
        <dbReference type="Pfam" id="PF00501"/>
    </source>
</evidence>
<dbReference type="OrthoDB" id="9765680at2"/>
<dbReference type="Proteomes" id="UP000183508">
    <property type="component" value="Unassembled WGS sequence"/>
</dbReference>
<accession>A0A1I7JD80</accession>
<evidence type="ECO:0000259" key="7">
    <source>
        <dbReference type="Pfam" id="PF13193"/>
    </source>
</evidence>
<comment type="similarity">
    <text evidence="5">Belongs to the ATP-dependent AMP-binding enzyme family. MenE subfamily.</text>
</comment>
<evidence type="ECO:0000256" key="2">
    <source>
        <dbReference type="ARBA" id="ARBA00022598"/>
    </source>
</evidence>
<dbReference type="STRING" id="392015.SAMN05421543_109121"/>
<dbReference type="UniPathway" id="UPA00079"/>
<evidence type="ECO:0000256" key="3">
    <source>
        <dbReference type="ARBA" id="ARBA00022741"/>
    </source>
</evidence>
<evidence type="ECO:0000256" key="1">
    <source>
        <dbReference type="ARBA" id="ARBA00022428"/>
    </source>
</evidence>
<comment type="function">
    <text evidence="5">Converts 2-succinylbenzoate (OSB) to 2-succinylbenzoyl-CoA (OSB-CoA).</text>
</comment>
<dbReference type="InterPro" id="IPR000873">
    <property type="entry name" value="AMP-dep_synth/lig_dom"/>
</dbReference>
<comment type="pathway">
    <text evidence="5">Quinol/quinone metabolism; 1,4-dihydroxy-2-naphthoate biosynthesis; 1,4-dihydroxy-2-naphthoate from chorismate: step 5/7.</text>
</comment>
<dbReference type="InterPro" id="IPR045851">
    <property type="entry name" value="AMP-bd_C_sf"/>
</dbReference>
<dbReference type="PANTHER" id="PTHR43201">
    <property type="entry name" value="ACYL-COA SYNTHETASE"/>
    <property type="match status" value="1"/>
</dbReference>
<evidence type="ECO:0000256" key="4">
    <source>
        <dbReference type="ARBA" id="ARBA00022840"/>
    </source>
</evidence>
<evidence type="ECO:0000256" key="5">
    <source>
        <dbReference type="HAMAP-Rule" id="MF_00731"/>
    </source>
</evidence>
<comment type="catalytic activity">
    <reaction evidence="5">
        <text>2-succinylbenzoate + ATP + CoA = 2-succinylbenzoyl-CoA + AMP + diphosphate</text>
        <dbReference type="Rhea" id="RHEA:17009"/>
        <dbReference type="ChEBI" id="CHEBI:18325"/>
        <dbReference type="ChEBI" id="CHEBI:30616"/>
        <dbReference type="ChEBI" id="CHEBI:33019"/>
        <dbReference type="ChEBI" id="CHEBI:57287"/>
        <dbReference type="ChEBI" id="CHEBI:57364"/>
        <dbReference type="ChEBI" id="CHEBI:456215"/>
        <dbReference type="EC" id="6.2.1.26"/>
    </reaction>
</comment>
<keyword evidence="3 5" id="KW-0547">Nucleotide-binding</keyword>
<dbReference type="HAMAP" id="MF_00731">
    <property type="entry name" value="MenE"/>
    <property type="match status" value="1"/>
</dbReference>
<dbReference type="GO" id="GO:0031956">
    <property type="term" value="F:medium-chain fatty acid-CoA ligase activity"/>
    <property type="evidence" value="ECO:0007669"/>
    <property type="project" value="TreeGrafter"/>
</dbReference>
<dbReference type="GO" id="GO:0005524">
    <property type="term" value="F:ATP binding"/>
    <property type="evidence" value="ECO:0007669"/>
    <property type="project" value="UniProtKB-KW"/>
</dbReference>
<gene>
    <name evidence="5" type="primary">menE</name>
    <name evidence="8" type="ORF">SAMN05421543_109121</name>
</gene>
<comment type="pathway">
    <text evidence="5">Quinol/quinone metabolism; menaquinone biosynthesis.</text>
</comment>
<proteinExistence type="inferred from homology"/>
<organism evidence="8 9">
    <name type="scientific">Alicyclobacillus macrosporangiidus</name>
    <dbReference type="NCBI Taxonomy" id="392015"/>
    <lineage>
        <taxon>Bacteria</taxon>
        <taxon>Bacillati</taxon>
        <taxon>Bacillota</taxon>
        <taxon>Bacilli</taxon>
        <taxon>Bacillales</taxon>
        <taxon>Alicyclobacillaceae</taxon>
        <taxon>Alicyclobacillus</taxon>
    </lineage>
</organism>
<name>A0A1I7JD80_9BACL</name>
<keyword evidence="2 5" id="KW-0436">Ligase</keyword>
<evidence type="ECO:0000313" key="9">
    <source>
        <dbReference type="Proteomes" id="UP000183508"/>
    </source>
</evidence>
<evidence type="ECO:0000313" key="8">
    <source>
        <dbReference type="EMBL" id="SFU83073.1"/>
    </source>
</evidence>
<dbReference type="NCBIfam" id="TIGR01923">
    <property type="entry name" value="menE"/>
    <property type="match status" value="1"/>
</dbReference>
<dbReference type="SUPFAM" id="SSF56801">
    <property type="entry name" value="Acetyl-CoA synthetase-like"/>
    <property type="match status" value="1"/>
</dbReference>
<dbReference type="GO" id="GO:0006631">
    <property type="term" value="P:fatty acid metabolic process"/>
    <property type="evidence" value="ECO:0007669"/>
    <property type="project" value="TreeGrafter"/>
</dbReference>
<reference evidence="9" key="1">
    <citation type="submission" date="2016-10" db="EMBL/GenBank/DDBJ databases">
        <authorList>
            <person name="Varghese N."/>
        </authorList>
    </citation>
    <scope>NUCLEOTIDE SEQUENCE [LARGE SCALE GENOMIC DNA]</scope>
    <source>
        <strain evidence="9">DSM 17980</strain>
    </source>
</reference>
<dbReference type="InterPro" id="IPR042099">
    <property type="entry name" value="ANL_N_sf"/>
</dbReference>
<dbReference type="Pfam" id="PF13193">
    <property type="entry name" value="AMP-binding_C"/>
    <property type="match status" value="1"/>
</dbReference>
<dbReference type="PANTHER" id="PTHR43201:SF32">
    <property type="entry name" value="2-SUCCINYLBENZOATE--COA LIGASE, CHLOROPLASTIC_PEROXISOMAL"/>
    <property type="match status" value="1"/>
</dbReference>
<keyword evidence="9" id="KW-1185">Reference proteome</keyword>
<dbReference type="Gene3D" id="3.30.300.30">
    <property type="match status" value="1"/>
</dbReference>
<keyword evidence="4 5" id="KW-0067">ATP-binding</keyword>
<dbReference type="AlphaFoldDB" id="A0A1I7JD80"/>
<dbReference type="InterPro" id="IPR010192">
    <property type="entry name" value="MenE"/>
</dbReference>
<sequence length="501" mass="54104">MHTSWLQSAASVPDWLTRQMDVRGGEVALETESVRWTYRELGERAGQAAGVLAGFGVAPGDRVALVAQRPEVVVLAVHAAVQRGAILVPVNWRLSAREIAWQLEDAGISLLICDDAQRALASAVAEQGPGTWPVWDVSQPWPDASAVFRDRIELDAVQAILYTSGTTGHPKGAMITYGNFLASALASALQLGVLPGDRWLVPMPLFHVGGLSVLMRSLIYGTTAVAHERFSAEAVNRAIDEGGITLVSVVPTMLSRMLAGRGTPYPERLRCVLLGGSYAPKPLLERCQALGVPVAQSYGLTEATSQVCTLLPQDGLRKLGSSGKPLLPTEIRVVCEGRPAAPGEPGEIIVRGPTVTPGYWRRPDATANAIRDGWLYTGDIGYLDEEGYLYVLDRRTDLIVSGGENIYPAEVENAIAAHPGVLEAAVVGETDPEWGQVPVAFVVPVRPGAVDEANLRAHLEGRLARYKVPKRFVWMEQLPRNASGKLLRRSLREWLVSSTSR</sequence>
<dbReference type="EC" id="6.2.1.26" evidence="5"/>
<dbReference type="Pfam" id="PF00501">
    <property type="entry name" value="AMP-binding"/>
    <property type="match status" value="1"/>
</dbReference>
<dbReference type="Gene3D" id="3.40.50.12780">
    <property type="entry name" value="N-terminal domain of ligase-like"/>
    <property type="match status" value="1"/>
</dbReference>
<feature type="domain" description="AMP-dependent synthetase/ligase" evidence="6">
    <location>
        <begin position="17"/>
        <end position="360"/>
    </location>
</feature>
<dbReference type="FunFam" id="3.30.300.30:FF:000008">
    <property type="entry name" value="2,3-dihydroxybenzoate-AMP ligase"/>
    <property type="match status" value="1"/>
</dbReference>
<keyword evidence="1 5" id="KW-0474">Menaquinone biosynthesis</keyword>
<dbReference type="UniPathway" id="UPA01057">
    <property type="reaction ID" value="UER00166"/>
</dbReference>
<dbReference type="InterPro" id="IPR025110">
    <property type="entry name" value="AMP-bd_C"/>
</dbReference>